<protein>
    <recommendedName>
        <fullName evidence="6">Protein brambleberry</fullName>
    </recommendedName>
</protein>
<feature type="region of interest" description="Disordered" evidence="1">
    <location>
        <begin position="494"/>
        <end position="533"/>
    </location>
</feature>
<comment type="caution">
    <text evidence="4">The sequence shown here is derived from an EMBL/GenBank/DDBJ whole genome shotgun (WGS) entry which is preliminary data.</text>
</comment>
<feature type="compositionally biased region" description="Polar residues" evidence="1">
    <location>
        <begin position="498"/>
        <end position="508"/>
    </location>
</feature>
<dbReference type="AlphaFoldDB" id="A0AAN9AVR7"/>
<keyword evidence="2" id="KW-0812">Transmembrane</keyword>
<feature type="compositionally biased region" description="Low complexity" evidence="1">
    <location>
        <begin position="555"/>
        <end position="579"/>
    </location>
</feature>
<reference evidence="4 5" key="1">
    <citation type="submission" date="2024-02" db="EMBL/GenBank/DDBJ databases">
        <title>Chromosome-scale genome assembly of the rough periwinkle Littorina saxatilis.</title>
        <authorList>
            <person name="De Jode A."/>
            <person name="Faria R."/>
            <person name="Formenti G."/>
            <person name="Sims Y."/>
            <person name="Smith T.P."/>
            <person name="Tracey A."/>
            <person name="Wood J.M.D."/>
            <person name="Zagrodzka Z.B."/>
            <person name="Johannesson K."/>
            <person name="Butlin R.K."/>
            <person name="Leder E.H."/>
        </authorList>
    </citation>
    <scope>NUCLEOTIDE SEQUENCE [LARGE SCALE GENOMIC DNA]</scope>
    <source>
        <strain evidence="4">Snail1</strain>
        <tissue evidence="4">Muscle</tissue>
    </source>
</reference>
<name>A0AAN9AVR7_9CAEN</name>
<organism evidence="4 5">
    <name type="scientific">Littorina saxatilis</name>
    <dbReference type="NCBI Taxonomy" id="31220"/>
    <lineage>
        <taxon>Eukaryota</taxon>
        <taxon>Metazoa</taxon>
        <taxon>Spiralia</taxon>
        <taxon>Lophotrochozoa</taxon>
        <taxon>Mollusca</taxon>
        <taxon>Gastropoda</taxon>
        <taxon>Caenogastropoda</taxon>
        <taxon>Littorinimorpha</taxon>
        <taxon>Littorinoidea</taxon>
        <taxon>Littorinidae</taxon>
        <taxon>Littorina</taxon>
    </lineage>
</organism>
<evidence type="ECO:0000256" key="1">
    <source>
        <dbReference type="SAM" id="MobiDB-lite"/>
    </source>
</evidence>
<gene>
    <name evidence="4" type="ORF">V1264_007703</name>
</gene>
<keyword evidence="3" id="KW-0732">Signal</keyword>
<dbReference type="Proteomes" id="UP001374579">
    <property type="component" value="Unassembled WGS sequence"/>
</dbReference>
<proteinExistence type="predicted"/>
<sequence length="609" mass="66606">MSSRFKLKHVLFVFLFLQNINGGVGMFEWLFGSEKTKASENGDSEEPITRFEVLSADEKFLDFATTLADLSPLDACYHVVIYQLKKKCSDMTEEELGKLSVQLLNCQSEVEKRAIFPCSSAMTLAECTKTMDAVTWNTYQIVGNRARAMCYATQQLQFRKLAEKTVNQLAAATSVQLQAMQELKSGQEDLHQMATDTVRRLFESHQELFVTHEKMRTSQAHVFTSVADNVKQLQEEKALIAAGNQQLAQLAEKIRAELNTTARLIKSQEAAQQEKHEAILKDLKLIHNQASEALARLDASSERLLSHHDTLQRRQEEVFDNLQKINTTVLAVMTTVLDLQTQMEQRISWVTQILGGADDKLEVLQCCVLHLAYFLLVVVVAAFLHTPVMTRVIMMVVVVSNMAGQLTHHSSLDFAGLTVFITTIILGQWLLKKMSSIARSRSCGGGGGGVAGRLAGLTFSAGSDDSSALSPAEVRQLTALLQRLSHTVQETLGAETVANGSVPRSQTAVPPAPSPQRHPCEPTRSATFPTPGPSGDAAQHFAAMFRTVVDEGGASNRSSRASTPASRMSRSSTPSVSSRCLGHTLAGGQCRLSATPGSDYCRLHVPAAE</sequence>
<dbReference type="PANTHER" id="PTHR33538">
    <property type="entry name" value="PROTEIN GAMETE EXPRESSED 1"/>
    <property type="match status" value="1"/>
</dbReference>
<dbReference type="PANTHER" id="PTHR33538:SF1">
    <property type="entry name" value="PROTEIN BRAMBLEBERRY"/>
    <property type="match status" value="1"/>
</dbReference>
<dbReference type="InterPro" id="IPR040346">
    <property type="entry name" value="GEX1/Brambleberry"/>
</dbReference>
<feature type="chain" id="PRO_5042841672" description="Protein brambleberry" evidence="3">
    <location>
        <begin position="23"/>
        <end position="609"/>
    </location>
</feature>
<feature type="region of interest" description="Disordered" evidence="1">
    <location>
        <begin position="551"/>
        <end position="579"/>
    </location>
</feature>
<evidence type="ECO:0000256" key="3">
    <source>
        <dbReference type="SAM" id="SignalP"/>
    </source>
</evidence>
<feature type="transmembrane region" description="Helical" evidence="2">
    <location>
        <begin position="368"/>
        <end position="385"/>
    </location>
</feature>
<evidence type="ECO:0000313" key="5">
    <source>
        <dbReference type="Proteomes" id="UP001374579"/>
    </source>
</evidence>
<accession>A0AAN9AVR7</accession>
<feature type="signal peptide" evidence="3">
    <location>
        <begin position="1"/>
        <end position="22"/>
    </location>
</feature>
<evidence type="ECO:0000256" key="2">
    <source>
        <dbReference type="SAM" id="Phobius"/>
    </source>
</evidence>
<dbReference type="EMBL" id="JBAMIC010000019">
    <property type="protein sequence ID" value="KAK7094027.1"/>
    <property type="molecule type" value="Genomic_DNA"/>
</dbReference>
<feature type="transmembrane region" description="Helical" evidence="2">
    <location>
        <begin position="414"/>
        <end position="431"/>
    </location>
</feature>
<evidence type="ECO:0000313" key="4">
    <source>
        <dbReference type="EMBL" id="KAK7094027.1"/>
    </source>
</evidence>
<keyword evidence="2" id="KW-1133">Transmembrane helix</keyword>
<keyword evidence="2" id="KW-0472">Membrane</keyword>
<evidence type="ECO:0008006" key="6">
    <source>
        <dbReference type="Google" id="ProtNLM"/>
    </source>
</evidence>
<keyword evidence="5" id="KW-1185">Reference proteome</keyword>